<evidence type="ECO:0000256" key="1">
    <source>
        <dbReference type="SAM" id="SignalP"/>
    </source>
</evidence>
<protein>
    <submittedName>
        <fullName evidence="3">Neuropeptide-Like Protein</fullName>
    </submittedName>
</protein>
<dbReference type="Proteomes" id="UP000025227">
    <property type="component" value="Unplaced"/>
</dbReference>
<sequence length="184" mass="21075">LGMIFVYVCLGVVSASVLHYEPRTVLHPLPSKRLVIPSYLSSHYDKRTLDFDDPRLFSTAFGKRNGLVTTTLNRPRFIKRSPFLGTNVGLAYIKRADMDPRFISNSFGKRSTLYDFDDPRFASLSFGKRSGFDFDDPRFSSMSFGKRSGFDLEDPRFASMSFGKRSGSDLEDPRYWSMSFGKRR</sequence>
<feature type="chain" id="PRO_5029743847" evidence="1">
    <location>
        <begin position="16"/>
        <end position="184"/>
    </location>
</feature>
<evidence type="ECO:0000313" key="2">
    <source>
        <dbReference type="Proteomes" id="UP000025227"/>
    </source>
</evidence>
<evidence type="ECO:0000313" key="3">
    <source>
        <dbReference type="WBParaSite" id="HCON_00165470-00003"/>
    </source>
</evidence>
<reference evidence="3" key="1">
    <citation type="submission" date="2020-12" db="UniProtKB">
        <authorList>
            <consortium name="WormBaseParasite"/>
        </authorList>
    </citation>
    <scope>IDENTIFICATION</scope>
    <source>
        <strain evidence="3">MHco3</strain>
    </source>
</reference>
<dbReference type="AlphaFoldDB" id="A0A7I4Z195"/>
<accession>A0A7I4Z195</accession>
<dbReference type="OrthoDB" id="5861192at2759"/>
<name>A0A7I4Z195_HAECO</name>
<dbReference type="WBParaSite" id="HCON_00165470-00003">
    <property type="protein sequence ID" value="HCON_00165470-00003"/>
    <property type="gene ID" value="HCON_00165470"/>
</dbReference>
<keyword evidence="2" id="KW-1185">Reference proteome</keyword>
<organism evidence="2 3">
    <name type="scientific">Haemonchus contortus</name>
    <name type="common">Barber pole worm</name>
    <dbReference type="NCBI Taxonomy" id="6289"/>
    <lineage>
        <taxon>Eukaryota</taxon>
        <taxon>Metazoa</taxon>
        <taxon>Ecdysozoa</taxon>
        <taxon>Nematoda</taxon>
        <taxon>Chromadorea</taxon>
        <taxon>Rhabditida</taxon>
        <taxon>Rhabditina</taxon>
        <taxon>Rhabditomorpha</taxon>
        <taxon>Strongyloidea</taxon>
        <taxon>Trichostrongylidae</taxon>
        <taxon>Haemonchus</taxon>
    </lineage>
</organism>
<keyword evidence="1" id="KW-0732">Signal</keyword>
<proteinExistence type="predicted"/>
<feature type="signal peptide" evidence="1">
    <location>
        <begin position="1"/>
        <end position="15"/>
    </location>
</feature>